<protein>
    <submittedName>
        <fullName evidence="3">Response regulator transcription factor</fullName>
    </submittedName>
</protein>
<dbReference type="RefSeq" id="WP_289474608.1">
    <property type="nucleotide sequence ID" value="NZ_JAUCMN010000009.1"/>
</dbReference>
<sequence>MSERVRVALVNDYELVLRGLADMLAPFADRIEIVQLDARRRVTADVDVALYDTFAQPEPDDEDVSRLAANPRIRTVAVFTWKMDQDLIDAAVSRGATGYFAKSSTAEQLADGLLRVAAGERVLGVPQRRVPSGPGVDWPGRDHGISDRQSEILALITQGKRNVEIAELTHLSPNTVKTHIRTLYSKIGAENRVDAVLWGTENGFRPDHRSIDR</sequence>
<dbReference type="PRINTS" id="PR00038">
    <property type="entry name" value="HTHLUXR"/>
</dbReference>
<dbReference type="Proteomes" id="UP001236404">
    <property type="component" value="Unassembled WGS sequence"/>
</dbReference>
<dbReference type="PROSITE" id="PS50043">
    <property type="entry name" value="HTH_LUXR_2"/>
    <property type="match status" value="1"/>
</dbReference>
<dbReference type="EMBL" id="JAUCMN010000009">
    <property type="protein sequence ID" value="MDM7892678.1"/>
    <property type="molecule type" value="Genomic_DNA"/>
</dbReference>
<dbReference type="PANTHER" id="PTHR43214">
    <property type="entry name" value="TWO-COMPONENT RESPONSE REGULATOR"/>
    <property type="match status" value="1"/>
</dbReference>
<dbReference type="InterPro" id="IPR011006">
    <property type="entry name" value="CheY-like_superfamily"/>
</dbReference>
<dbReference type="InterPro" id="IPR039420">
    <property type="entry name" value="WalR-like"/>
</dbReference>
<dbReference type="SUPFAM" id="SSF46894">
    <property type="entry name" value="C-terminal effector domain of the bipartite response regulators"/>
    <property type="match status" value="1"/>
</dbReference>
<dbReference type="Pfam" id="PF00196">
    <property type="entry name" value="GerE"/>
    <property type="match status" value="1"/>
</dbReference>
<dbReference type="CDD" id="cd06170">
    <property type="entry name" value="LuxR_C_like"/>
    <property type="match status" value="1"/>
</dbReference>
<accession>A0ABT7TSU1</accession>
<keyword evidence="4" id="KW-1185">Reference proteome</keyword>
<keyword evidence="1" id="KW-0238">DNA-binding</keyword>
<reference evidence="3 4" key="1">
    <citation type="submission" date="2023-06" db="EMBL/GenBank/DDBJ databases">
        <authorList>
            <person name="Feng G."/>
            <person name="Li J."/>
            <person name="Zhu H."/>
        </authorList>
    </citation>
    <scope>NUCLEOTIDE SEQUENCE [LARGE SCALE GENOMIC DNA]</scope>
    <source>
        <strain evidence="3 4">RHCKG28</strain>
    </source>
</reference>
<dbReference type="InterPro" id="IPR016032">
    <property type="entry name" value="Sig_transdc_resp-reg_C-effctor"/>
</dbReference>
<dbReference type="InterPro" id="IPR000792">
    <property type="entry name" value="Tscrpt_reg_LuxR_C"/>
</dbReference>
<evidence type="ECO:0000256" key="1">
    <source>
        <dbReference type="ARBA" id="ARBA00023125"/>
    </source>
</evidence>
<name>A0ABT7TSU1_9MICO</name>
<dbReference type="SMART" id="SM00421">
    <property type="entry name" value="HTH_LUXR"/>
    <property type="match status" value="1"/>
</dbReference>
<dbReference type="Gene3D" id="3.40.50.2300">
    <property type="match status" value="1"/>
</dbReference>
<proteinExistence type="predicted"/>
<gene>
    <name evidence="3" type="ORF">QUG93_13365</name>
</gene>
<evidence type="ECO:0000313" key="3">
    <source>
        <dbReference type="EMBL" id="MDM7892678.1"/>
    </source>
</evidence>
<comment type="caution">
    <text evidence="3">The sequence shown here is derived from an EMBL/GenBank/DDBJ whole genome shotgun (WGS) entry which is preliminary data.</text>
</comment>
<evidence type="ECO:0000313" key="4">
    <source>
        <dbReference type="Proteomes" id="UP001236404"/>
    </source>
</evidence>
<feature type="domain" description="HTH luxR-type" evidence="2">
    <location>
        <begin position="138"/>
        <end position="203"/>
    </location>
</feature>
<dbReference type="SUPFAM" id="SSF52172">
    <property type="entry name" value="CheY-like"/>
    <property type="match status" value="1"/>
</dbReference>
<organism evidence="3 4">
    <name type="scientific">Curtobacterium caseinilyticum</name>
    <dbReference type="NCBI Taxonomy" id="3055137"/>
    <lineage>
        <taxon>Bacteria</taxon>
        <taxon>Bacillati</taxon>
        <taxon>Actinomycetota</taxon>
        <taxon>Actinomycetes</taxon>
        <taxon>Micrococcales</taxon>
        <taxon>Microbacteriaceae</taxon>
        <taxon>Curtobacterium</taxon>
    </lineage>
</organism>
<evidence type="ECO:0000259" key="2">
    <source>
        <dbReference type="PROSITE" id="PS50043"/>
    </source>
</evidence>